<proteinExistence type="predicted"/>
<accession>A0ABT6B3J6</accession>
<organism evidence="2 3">
    <name type="scientific">Cupriavidus basilensis</name>
    <dbReference type="NCBI Taxonomy" id="68895"/>
    <lineage>
        <taxon>Bacteria</taxon>
        <taxon>Pseudomonadati</taxon>
        <taxon>Pseudomonadota</taxon>
        <taxon>Betaproteobacteria</taxon>
        <taxon>Burkholderiales</taxon>
        <taxon>Burkholderiaceae</taxon>
        <taxon>Cupriavidus</taxon>
    </lineage>
</organism>
<protein>
    <recommendedName>
        <fullName evidence="4">Lipoprotein</fullName>
    </recommendedName>
</protein>
<feature type="region of interest" description="Disordered" evidence="1">
    <location>
        <begin position="64"/>
        <end position="91"/>
    </location>
</feature>
<feature type="region of interest" description="Disordered" evidence="1">
    <location>
        <begin position="1"/>
        <end position="29"/>
    </location>
</feature>
<evidence type="ECO:0000313" key="2">
    <source>
        <dbReference type="EMBL" id="MDF3839450.1"/>
    </source>
</evidence>
<name>A0ABT6B3J6_9BURK</name>
<evidence type="ECO:0000256" key="1">
    <source>
        <dbReference type="SAM" id="MobiDB-lite"/>
    </source>
</evidence>
<dbReference type="Proteomes" id="UP001216674">
    <property type="component" value="Unassembled WGS sequence"/>
</dbReference>
<keyword evidence="3" id="KW-1185">Reference proteome</keyword>
<reference evidence="2 3" key="1">
    <citation type="submission" date="2023-03" db="EMBL/GenBank/DDBJ databases">
        <title>Draft assemblies of triclosan tolerant bacteria isolated from returned activated sludge.</title>
        <authorList>
            <person name="Van Hamelsveld S."/>
        </authorList>
    </citation>
    <scope>NUCLEOTIDE SEQUENCE [LARGE SCALE GENOMIC DNA]</scope>
    <source>
        <strain evidence="2 3">GW210010_S58</strain>
    </source>
</reference>
<dbReference type="EMBL" id="JARJLM010000681">
    <property type="protein sequence ID" value="MDF3839450.1"/>
    <property type="molecule type" value="Genomic_DNA"/>
</dbReference>
<evidence type="ECO:0008006" key="4">
    <source>
        <dbReference type="Google" id="ProtNLM"/>
    </source>
</evidence>
<sequence length="91" mass="9554">MAGCAAQAPANPVPYPGPQGARGTPEGCQADKLGDDTLIGKTEADAIGLLKGCAWRFGDRDGQHMPGTMDYNPQRRTLDVKDGKVSAVRRG</sequence>
<comment type="caution">
    <text evidence="2">The sequence shown here is derived from an EMBL/GenBank/DDBJ whole genome shotgun (WGS) entry which is preliminary data.</text>
</comment>
<gene>
    <name evidence="2" type="ORF">P3W85_41920</name>
</gene>
<evidence type="ECO:0000313" key="3">
    <source>
        <dbReference type="Proteomes" id="UP001216674"/>
    </source>
</evidence>